<keyword evidence="3" id="KW-1185">Reference proteome</keyword>
<comment type="caution">
    <text evidence="2">The sequence shown here is derived from an EMBL/GenBank/DDBJ whole genome shotgun (WGS) entry which is preliminary data.</text>
</comment>
<dbReference type="InterPro" id="IPR014985">
    <property type="entry name" value="WbqC"/>
</dbReference>
<dbReference type="EMBL" id="AWQX01000386">
    <property type="protein sequence ID" value="EST18885.1"/>
    <property type="molecule type" value="Genomic_DNA"/>
</dbReference>
<proteinExistence type="predicted"/>
<protein>
    <submittedName>
        <fullName evidence="2">Uncharacterized protein</fullName>
    </submittedName>
</protein>
<organism evidence="2 3">
    <name type="scientific">Streptomyces roseochromogenus subsp. oscitans DS 12.976</name>
    <dbReference type="NCBI Taxonomy" id="1352936"/>
    <lineage>
        <taxon>Bacteria</taxon>
        <taxon>Bacillati</taxon>
        <taxon>Actinomycetota</taxon>
        <taxon>Actinomycetes</taxon>
        <taxon>Kitasatosporales</taxon>
        <taxon>Streptomycetaceae</taxon>
        <taxon>Streptomyces</taxon>
    </lineage>
</organism>
<evidence type="ECO:0000313" key="2">
    <source>
        <dbReference type="EMBL" id="EST18885.1"/>
    </source>
</evidence>
<dbReference type="HOGENOM" id="CLU_2290155_0_0_11"/>
<reference evidence="2 3" key="1">
    <citation type="journal article" date="2014" name="Genome Announc.">
        <title>Draft Genome Sequence of Streptomyces roseochromogenes subsp. oscitans DS 12.976, Producer of the Aminocoumarin Antibiotic Clorobiocin.</title>
        <authorList>
            <person name="Ruckert C."/>
            <person name="Kalinowski J."/>
            <person name="Heide L."/>
            <person name="Apel A.K."/>
        </authorList>
    </citation>
    <scope>NUCLEOTIDE SEQUENCE [LARGE SCALE GENOMIC DNA]</scope>
    <source>
        <strain evidence="2 3">DS 12.976</strain>
    </source>
</reference>
<dbReference type="Pfam" id="PF08889">
    <property type="entry name" value="WbqC"/>
    <property type="match status" value="1"/>
</dbReference>
<gene>
    <name evidence="2" type="ORF">M878_44015</name>
</gene>
<dbReference type="AlphaFoldDB" id="V6JGA6"/>
<dbReference type="Proteomes" id="UP000017984">
    <property type="component" value="Chromosome"/>
</dbReference>
<sequence length="101" mass="11564">MPGQVQAASQTSNRTSVQFTHRDDQHRTRLADLDDPVRQRWLTIPTRLPHGRSTLIRDALIDDADLARRSSAGMLRQHRHAGVDLRCSADLIARHVWSGYW</sequence>
<feature type="compositionally biased region" description="Polar residues" evidence="1">
    <location>
        <begin position="1"/>
        <end position="19"/>
    </location>
</feature>
<accession>V6JGA6</accession>
<dbReference type="STRING" id="1352936.M878_44015"/>
<name>V6JGA6_STRRC</name>
<evidence type="ECO:0000256" key="1">
    <source>
        <dbReference type="SAM" id="MobiDB-lite"/>
    </source>
</evidence>
<evidence type="ECO:0000313" key="3">
    <source>
        <dbReference type="Proteomes" id="UP000017984"/>
    </source>
</evidence>
<feature type="region of interest" description="Disordered" evidence="1">
    <location>
        <begin position="1"/>
        <end position="25"/>
    </location>
</feature>
<dbReference type="PATRIC" id="fig|1352936.5.peg.9130"/>